<dbReference type="PANTHER" id="PTHR31118:SF12">
    <property type="entry name" value="CYCLASE-LIKE PROTEIN 2"/>
    <property type="match status" value="1"/>
</dbReference>
<dbReference type="AlphaFoldDB" id="A0A7J7LIP9"/>
<dbReference type="SUPFAM" id="SSF102198">
    <property type="entry name" value="Putative cyclase"/>
    <property type="match status" value="1"/>
</dbReference>
<protein>
    <recommendedName>
        <fullName evidence="4">DUF6570 domain-containing protein</fullName>
    </recommendedName>
</protein>
<dbReference type="GO" id="GO:0004061">
    <property type="term" value="F:arylformamidase activity"/>
    <property type="evidence" value="ECO:0007669"/>
    <property type="project" value="InterPro"/>
</dbReference>
<proteinExistence type="inferred from homology"/>
<dbReference type="InterPro" id="IPR007325">
    <property type="entry name" value="KFase/CYL"/>
</dbReference>
<feature type="domain" description="DUF6570" evidence="4">
    <location>
        <begin position="5"/>
        <end position="61"/>
    </location>
</feature>
<dbReference type="Pfam" id="PF20209">
    <property type="entry name" value="DUF6570"/>
    <property type="match status" value="1"/>
</dbReference>
<evidence type="ECO:0000259" key="4">
    <source>
        <dbReference type="Pfam" id="PF20209"/>
    </source>
</evidence>
<dbReference type="InterPro" id="IPR037175">
    <property type="entry name" value="KFase_sf"/>
</dbReference>
<comment type="similarity">
    <text evidence="2">Belongs to the Cyclase 1 superfamily.</text>
</comment>
<dbReference type="Gene3D" id="3.50.30.50">
    <property type="entry name" value="Putative cyclase"/>
    <property type="match status" value="1"/>
</dbReference>
<dbReference type="EMBL" id="JACGCM010002260">
    <property type="protein sequence ID" value="KAF6142390.1"/>
    <property type="molecule type" value="Genomic_DNA"/>
</dbReference>
<accession>A0A7J7LIP9</accession>
<comment type="caution">
    <text evidence="5">The sequence shown here is derived from an EMBL/GenBank/DDBJ whole genome shotgun (WGS) entry which is preliminary data.</text>
</comment>
<dbReference type="OrthoDB" id="7108654at2759"/>
<reference evidence="5 6" key="1">
    <citation type="journal article" date="2020" name="IScience">
        <title>Genome Sequencing of the Endangered Kingdonia uniflora (Circaeasteraceae, Ranunculales) Reveals Potential Mechanisms of Evolutionary Specialization.</title>
        <authorList>
            <person name="Sun Y."/>
            <person name="Deng T."/>
            <person name="Zhang A."/>
            <person name="Moore M.J."/>
            <person name="Landis J.B."/>
            <person name="Lin N."/>
            <person name="Zhang H."/>
            <person name="Zhang X."/>
            <person name="Huang J."/>
            <person name="Zhang X."/>
            <person name="Sun H."/>
            <person name="Wang H."/>
        </authorList>
    </citation>
    <scope>NUCLEOTIDE SEQUENCE [LARGE SCALE GENOMIC DNA]</scope>
    <source>
        <strain evidence="5">TB1705</strain>
        <tissue evidence="5">Leaf</tissue>
    </source>
</reference>
<name>A0A7J7LIP9_9MAGN</name>
<evidence type="ECO:0000256" key="3">
    <source>
        <dbReference type="ARBA" id="ARBA00022530"/>
    </source>
</evidence>
<keyword evidence="6" id="KW-1185">Reference proteome</keyword>
<dbReference type="GO" id="GO:0019441">
    <property type="term" value="P:L-tryptophan catabolic process to kynurenine"/>
    <property type="evidence" value="ECO:0007669"/>
    <property type="project" value="InterPro"/>
</dbReference>
<dbReference type="Proteomes" id="UP000541444">
    <property type="component" value="Unassembled WGS sequence"/>
</dbReference>
<evidence type="ECO:0000313" key="6">
    <source>
        <dbReference type="Proteomes" id="UP000541444"/>
    </source>
</evidence>
<evidence type="ECO:0000313" key="5">
    <source>
        <dbReference type="EMBL" id="KAF6142390.1"/>
    </source>
</evidence>
<keyword evidence="3" id="KW-0272">Extracellular matrix</keyword>
<sequence length="607" mass="68541">MIAPSLPCKPYDLSAILIVNKVRTHGSKEFRVRREYVRQALTWLKQNHIYYVDIHINSESLQELPEDGVPENLPHVQDTLPCDHNASSSVAPPQNDFLIDEFETAGTVANAIQPNQHPCITKVLRSAKNDGTTAHMPFTTNAIDEFPTPRYIAMVFPALFLYVTVDLRQARLRRVNPSDVYIQKDLEDGQLSIQDIKEMLSSGNRQLVYRISYYAKSIRRIRAYWFTRLNELTAMVAQALTLPNPIEDDLEDEPNIDPAMVENQHEEWMMAATMGPLFDPKVKIELGLKIFGTSKSTLISAIVQLFNILELAIRIMTPTGVVACNIGGVFDSPLYVKNGNHMQQCGSIAYTGFEKCVRLSHIFRQSGDDQACFRDALGRLSYGTSTMEDWELLHTRDWSFLRTEEKENFKHALRLFPTKIAANDHNQDRLIELGKPIARIPSTNNCDTTSTASSDDAKVVEIVLSSSSKPPNDLPLAIMVDFDNYRGTPFYEAEVMKSLNIPKGVRRVLFRTLNTDRGLMWKKEFDTSYVGFMKDGAKWLVENTDIKLVDTIAGEYGAAVREIWKTGFKSDLGPLSFSLSTPDFMEEELHVSSKTDQANKRVALGGE</sequence>
<dbReference type="InterPro" id="IPR046700">
    <property type="entry name" value="DUF6570"/>
</dbReference>
<evidence type="ECO:0000256" key="2">
    <source>
        <dbReference type="ARBA" id="ARBA00007865"/>
    </source>
</evidence>
<evidence type="ECO:0000256" key="1">
    <source>
        <dbReference type="ARBA" id="ARBA00004498"/>
    </source>
</evidence>
<gene>
    <name evidence="5" type="ORF">GIB67_033817</name>
</gene>
<keyword evidence="3" id="KW-0964">Secreted</keyword>
<organism evidence="5 6">
    <name type="scientific">Kingdonia uniflora</name>
    <dbReference type="NCBI Taxonomy" id="39325"/>
    <lineage>
        <taxon>Eukaryota</taxon>
        <taxon>Viridiplantae</taxon>
        <taxon>Streptophyta</taxon>
        <taxon>Embryophyta</taxon>
        <taxon>Tracheophyta</taxon>
        <taxon>Spermatophyta</taxon>
        <taxon>Magnoliopsida</taxon>
        <taxon>Ranunculales</taxon>
        <taxon>Circaeasteraceae</taxon>
        <taxon>Kingdonia</taxon>
    </lineage>
</organism>
<dbReference type="PANTHER" id="PTHR31118">
    <property type="entry name" value="CYCLASE-LIKE PROTEIN 2"/>
    <property type="match status" value="1"/>
</dbReference>
<comment type="subcellular location">
    <subcellularLocation>
        <location evidence="1">Secreted</location>
        <location evidence="1">Extracellular space</location>
        <location evidence="1">Extracellular matrix</location>
    </subcellularLocation>
</comment>